<dbReference type="NCBIfam" id="TIGR00797">
    <property type="entry name" value="matE"/>
    <property type="match status" value="1"/>
</dbReference>
<protein>
    <recommendedName>
        <fullName evidence="6">Protein DETOXIFICATION</fullName>
    </recommendedName>
    <alternativeName>
        <fullName evidence="6">Multidrug and toxic compound extrusion protein</fullName>
    </alternativeName>
</protein>
<dbReference type="OMA" id="TQMISIM"/>
<dbReference type="GO" id="GO:0016020">
    <property type="term" value="C:membrane"/>
    <property type="evidence" value="ECO:0000318"/>
    <property type="project" value="GO_Central"/>
</dbReference>
<keyword evidence="4 6" id="KW-1133">Transmembrane helix</keyword>
<evidence type="ECO:0000256" key="1">
    <source>
        <dbReference type="ARBA" id="ARBA00004141"/>
    </source>
</evidence>
<dbReference type="CDD" id="cd13132">
    <property type="entry name" value="MATE_eukaryotic"/>
    <property type="match status" value="1"/>
</dbReference>
<dbReference type="GO" id="GO:0022857">
    <property type="term" value="F:transmembrane transporter activity"/>
    <property type="evidence" value="ECO:0000318"/>
    <property type="project" value="GO_Central"/>
</dbReference>
<feature type="transmembrane region" description="Helical" evidence="6">
    <location>
        <begin position="362"/>
        <end position="385"/>
    </location>
</feature>
<feature type="transmembrane region" description="Helical" evidence="6">
    <location>
        <begin position="467"/>
        <end position="490"/>
    </location>
</feature>
<feature type="transmembrane region" description="Helical" evidence="6">
    <location>
        <begin position="435"/>
        <end position="455"/>
    </location>
</feature>
<dbReference type="Proteomes" id="UP000244005">
    <property type="component" value="Unassembled WGS sequence"/>
</dbReference>
<organism evidence="8 9">
    <name type="scientific">Marchantia polymorpha</name>
    <name type="common">Common liverwort</name>
    <name type="synonym">Marchantia aquatica</name>
    <dbReference type="NCBI Taxonomy" id="3197"/>
    <lineage>
        <taxon>Eukaryota</taxon>
        <taxon>Viridiplantae</taxon>
        <taxon>Streptophyta</taxon>
        <taxon>Embryophyta</taxon>
        <taxon>Marchantiophyta</taxon>
        <taxon>Marchantiopsida</taxon>
        <taxon>Marchantiidae</taxon>
        <taxon>Marchantiales</taxon>
        <taxon>Marchantiaceae</taxon>
        <taxon>Marchantia</taxon>
    </lineage>
</organism>
<reference evidence="9" key="1">
    <citation type="journal article" date="2017" name="Cell">
        <title>Insights into land plant evolution garnered from the Marchantia polymorpha genome.</title>
        <authorList>
            <person name="Bowman J.L."/>
            <person name="Kohchi T."/>
            <person name="Yamato K.T."/>
            <person name="Jenkins J."/>
            <person name="Shu S."/>
            <person name="Ishizaki K."/>
            <person name="Yamaoka S."/>
            <person name="Nishihama R."/>
            <person name="Nakamura Y."/>
            <person name="Berger F."/>
            <person name="Adam C."/>
            <person name="Aki S.S."/>
            <person name="Althoff F."/>
            <person name="Araki T."/>
            <person name="Arteaga-Vazquez M.A."/>
            <person name="Balasubrmanian S."/>
            <person name="Barry K."/>
            <person name="Bauer D."/>
            <person name="Boehm C.R."/>
            <person name="Briginshaw L."/>
            <person name="Caballero-Perez J."/>
            <person name="Catarino B."/>
            <person name="Chen F."/>
            <person name="Chiyoda S."/>
            <person name="Chovatia M."/>
            <person name="Davies K.M."/>
            <person name="Delmans M."/>
            <person name="Demura T."/>
            <person name="Dierschke T."/>
            <person name="Dolan L."/>
            <person name="Dorantes-Acosta A.E."/>
            <person name="Eklund D.M."/>
            <person name="Florent S.N."/>
            <person name="Flores-Sandoval E."/>
            <person name="Fujiyama A."/>
            <person name="Fukuzawa H."/>
            <person name="Galik B."/>
            <person name="Grimanelli D."/>
            <person name="Grimwood J."/>
            <person name="Grossniklaus U."/>
            <person name="Hamada T."/>
            <person name="Haseloff J."/>
            <person name="Hetherington A.J."/>
            <person name="Higo A."/>
            <person name="Hirakawa Y."/>
            <person name="Hundley H.N."/>
            <person name="Ikeda Y."/>
            <person name="Inoue K."/>
            <person name="Inoue S.I."/>
            <person name="Ishida S."/>
            <person name="Jia Q."/>
            <person name="Kakita M."/>
            <person name="Kanazawa T."/>
            <person name="Kawai Y."/>
            <person name="Kawashima T."/>
            <person name="Kennedy M."/>
            <person name="Kinose K."/>
            <person name="Kinoshita T."/>
            <person name="Kohara Y."/>
            <person name="Koide E."/>
            <person name="Komatsu K."/>
            <person name="Kopischke S."/>
            <person name="Kubo M."/>
            <person name="Kyozuka J."/>
            <person name="Lagercrantz U."/>
            <person name="Lin S.S."/>
            <person name="Lindquist E."/>
            <person name="Lipzen A.M."/>
            <person name="Lu C.W."/>
            <person name="De Luna E."/>
            <person name="Martienssen R.A."/>
            <person name="Minamino N."/>
            <person name="Mizutani M."/>
            <person name="Mizutani M."/>
            <person name="Mochizuki N."/>
            <person name="Monte I."/>
            <person name="Mosher R."/>
            <person name="Nagasaki H."/>
            <person name="Nakagami H."/>
            <person name="Naramoto S."/>
            <person name="Nishitani K."/>
            <person name="Ohtani M."/>
            <person name="Okamoto T."/>
            <person name="Okumura M."/>
            <person name="Phillips J."/>
            <person name="Pollak B."/>
            <person name="Reinders A."/>
            <person name="Rovekamp M."/>
            <person name="Sano R."/>
            <person name="Sawa S."/>
            <person name="Schmid M.W."/>
            <person name="Shirakawa M."/>
            <person name="Solano R."/>
            <person name="Spunde A."/>
            <person name="Suetsugu N."/>
            <person name="Sugano S."/>
            <person name="Sugiyama A."/>
            <person name="Sun R."/>
            <person name="Suzuki Y."/>
            <person name="Takenaka M."/>
            <person name="Takezawa D."/>
            <person name="Tomogane H."/>
            <person name="Tsuzuki M."/>
            <person name="Ueda T."/>
            <person name="Umeda M."/>
            <person name="Ward J.M."/>
            <person name="Watanabe Y."/>
            <person name="Yazaki K."/>
            <person name="Yokoyama R."/>
            <person name="Yoshitake Y."/>
            <person name="Yotsui I."/>
            <person name="Zachgo S."/>
            <person name="Schmutz J."/>
        </authorList>
    </citation>
    <scope>NUCLEOTIDE SEQUENCE [LARGE SCALE GENOMIC DNA]</scope>
    <source>
        <strain evidence="9">Tak-1</strain>
    </source>
</reference>
<dbReference type="GO" id="GO:0042910">
    <property type="term" value="F:xenobiotic transmembrane transporter activity"/>
    <property type="evidence" value="ECO:0007669"/>
    <property type="project" value="InterPro"/>
</dbReference>
<feature type="transmembrane region" description="Helical" evidence="6">
    <location>
        <begin position="102"/>
        <end position="126"/>
    </location>
</feature>
<evidence type="ECO:0000256" key="3">
    <source>
        <dbReference type="ARBA" id="ARBA00022692"/>
    </source>
</evidence>
<dbReference type="AlphaFoldDB" id="A0A2R6WH68"/>
<feature type="transmembrane region" description="Helical" evidence="6">
    <location>
        <begin position="183"/>
        <end position="201"/>
    </location>
</feature>
<accession>A0A2R6WH68</accession>
<evidence type="ECO:0000313" key="8">
    <source>
        <dbReference type="EMBL" id="PTQ33191.1"/>
    </source>
</evidence>
<dbReference type="InterPro" id="IPR002528">
    <property type="entry name" value="MATE_fam"/>
</dbReference>
<feature type="transmembrane region" description="Helical" evidence="6">
    <location>
        <begin position="238"/>
        <end position="263"/>
    </location>
</feature>
<comment type="similarity">
    <text evidence="2 6">Belongs to the multi antimicrobial extrusion (MATE) (TC 2.A.66.1) family.</text>
</comment>
<proteinExistence type="inferred from homology"/>
<dbReference type="GO" id="GO:0015297">
    <property type="term" value="F:antiporter activity"/>
    <property type="evidence" value="ECO:0007669"/>
    <property type="project" value="InterPro"/>
</dbReference>
<dbReference type="OrthoDB" id="2126698at2759"/>
<comment type="subcellular location">
    <subcellularLocation>
        <location evidence="1">Membrane</location>
        <topology evidence="1">Multi-pass membrane protein</topology>
    </subcellularLocation>
</comment>
<keyword evidence="5 6" id="KW-0472">Membrane</keyword>
<dbReference type="PANTHER" id="PTHR11206">
    <property type="entry name" value="MULTIDRUG RESISTANCE PROTEIN"/>
    <property type="match status" value="1"/>
</dbReference>
<feature type="transmembrane region" description="Helical" evidence="6">
    <location>
        <begin position="67"/>
        <end position="90"/>
    </location>
</feature>
<keyword evidence="3 6" id="KW-0812">Transmembrane</keyword>
<feature type="transmembrane region" description="Helical" evidence="6">
    <location>
        <begin position="213"/>
        <end position="232"/>
    </location>
</feature>
<dbReference type="GO" id="GO:1990961">
    <property type="term" value="P:xenobiotic detoxification by transmembrane export across the plasma membrane"/>
    <property type="evidence" value="ECO:0007669"/>
    <property type="project" value="InterPro"/>
</dbReference>
<dbReference type="Pfam" id="PF01554">
    <property type="entry name" value="MatE"/>
    <property type="match status" value="2"/>
</dbReference>
<gene>
    <name evidence="8" type="ORF">MARPO_0091s0047</name>
</gene>
<evidence type="ECO:0000256" key="7">
    <source>
        <dbReference type="SAM" id="MobiDB-lite"/>
    </source>
</evidence>
<evidence type="ECO:0000313" key="9">
    <source>
        <dbReference type="Proteomes" id="UP000244005"/>
    </source>
</evidence>
<dbReference type="InterPro" id="IPR045069">
    <property type="entry name" value="MATE_euk"/>
</dbReference>
<dbReference type="Gramene" id="Mp6g21080.1">
    <property type="protein sequence ID" value="Mp6g21080.1.cds"/>
    <property type="gene ID" value="Mp6g21080"/>
</dbReference>
<sequence length="523" mass="56176">MGSDAALKEALLTDTESGDAQHRNSGAPCDGEAGMNAGDDSIKFGTSDVGKEFGSDVLIEIKITSKLAWPLILFNVVFFSIPVATLMFVGHLGELELSSASIASSFGMVTAFTVMLGLASTLETLCGQAYGAKNYRMLGVYLQSSYIVCTGAAFLILALWMNVAAILKAMGQDPEIARLAERYLMYMSPGVFGAGILRPTVKFLQSQSVVMPVLLCSFVAFAFHIPCCYIMIHVLEFGFIGGAVSNAITYQFLTVLVFLYSWLSGSCKHTLTGFTWEAFSYLDVYLKLAIPSTFMLCLEFWTAEILVLASGLLPNPQLQLSLLSISLSTTNLASMIPNGLSGAAGTRVANELGAYRPQAAKLAGKVIMTISVVSTCIVAGCILVFRDVWGKAFSNVDEVLQSVRHLTPLIALAAFMDGIQGVLSGIARGCGRQDMGAFINLTAYYIFGIPSGFYLGFSRGIGAEGLWIGLLIGDLVQTVLLATLVLTTNWDKMADDAVRRVACKTALPEYVEDQQSLVVEQHH</sequence>
<keyword evidence="9" id="KW-1185">Reference proteome</keyword>
<feature type="transmembrane region" description="Helical" evidence="6">
    <location>
        <begin position="138"/>
        <end position="163"/>
    </location>
</feature>
<evidence type="ECO:0000256" key="2">
    <source>
        <dbReference type="ARBA" id="ARBA00010199"/>
    </source>
</evidence>
<evidence type="ECO:0000256" key="6">
    <source>
        <dbReference type="RuleBase" id="RU004914"/>
    </source>
</evidence>
<feature type="region of interest" description="Disordered" evidence="7">
    <location>
        <begin position="13"/>
        <end position="34"/>
    </location>
</feature>
<evidence type="ECO:0000256" key="4">
    <source>
        <dbReference type="ARBA" id="ARBA00022989"/>
    </source>
</evidence>
<name>A0A2R6WH68_MARPO</name>
<feature type="transmembrane region" description="Helical" evidence="6">
    <location>
        <begin position="405"/>
        <end position="423"/>
    </location>
</feature>
<evidence type="ECO:0000256" key="5">
    <source>
        <dbReference type="ARBA" id="ARBA00023136"/>
    </source>
</evidence>
<dbReference type="EMBL" id="KZ772763">
    <property type="protein sequence ID" value="PTQ33191.1"/>
    <property type="molecule type" value="Genomic_DNA"/>
</dbReference>